<dbReference type="GeneID" id="109129176"/>
<evidence type="ECO:0000313" key="3">
    <source>
        <dbReference type="RefSeq" id="XP_019092384.1"/>
    </source>
</evidence>
<organism evidence="2 3">
    <name type="scientific">Camelina sativa</name>
    <name type="common">False flax</name>
    <name type="synonym">Myagrum sativum</name>
    <dbReference type="NCBI Taxonomy" id="90675"/>
    <lineage>
        <taxon>Eukaryota</taxon>
        <taxon>Viridiplantae</taxon>
        <taxon>Streptophyta</taxon>
        <taxon>Embryophyta</taxon>
        <taxon>Tracheophyta</taxon>
        <taxon>Spermatophyta</taxon>
        <taxon>Magnoliopsida</taxon>
        <taxon>eudicotyledons</taxon>
        <taxon>Gunneridae</taxon>
        <taxon>Pentapetalae</taxon>
        <taxon>rosids</taxon>
        <taxon>malvids</taxon>
        <taxon>Brassicales</taxon>
        <taxon>Brassicaceae</taxon>
        <taxon>Camelineae</taxon>
        <taxon>Camelina</taxon>
    </lineage>
</organism>
<evidence type="ECO:0000313" key="2">
    <source>
        <dbReference type="Proteomes" id="UP000694864"/>
    </source>
</evidence>
<reference evidence="3" key="2">
    <citation type="submission" date="2025-08" db="UniProtKB">
        <authorList>
            <consortium name="RefSeq"/>
        </authorList>
    </citation>
    <scope>IDENTIFICATION</scope>
    <source>
        <tissue evidence="3">Leaf</tissue>
    </source>
</reference>
<feature type="domain" description="Reverse transcriptase zinc-binding" evidence="1">
    <location>
        <begin position="112"/>
        <end position="207"/>
    </location>
</feature>
<accession>A0ABM1R046</accession>
<dbReference type="RefSeq" id="XP_019092384.1">
    <property type="nucleotide sequence ID" value="XM_019236839.1"/>
</dbReference>
<evidence type="ECO:0000259" key="1">
    <source>
        <dbReference type="Pfam" id="PF13966"/>
    </source>
</evidence>
<sequence length="280" mass="31588">MEDWGSEKSKPSMMPCLLSSAGESSLTRIAYSRKIGVSWLARDMYRLRPSKAMVGTRNRQWNDHLTMDSRDWNLPLIKEILPNYEEDILKIRPSATGGEDTWAWLPTVSGTYTSKSGYFETLNQRERGDAAQVPPPVTDFQWHSAIWALKCSPKIKMFLWKLAQEALPLGAKLVQKHIADNANCPHCGAEETSLHLFFHCPFADRLWKLAPLSTRLVAAEVTTIKSGITAYTKLTCLPPTGINLGPLAPWILWMIWTARNRLLFSKERTLASDALTMAIV</sequence>
<dbReference type="Pfam" id="PF13966">
    <property type="entry name" value="zf-RVT"/>
    <property type="match status" value="1"/>
</dbReference>
<dbReference type="InterPro" id="IPR026960">
    <property type="entry name" value="RVT-Znf"/>
</dbReference>
<name>A0ABM1R046_CAMSA</name>
<protein>
    <submittedName>
        <fullName evidence="3">Uncharacterized protein LOC109129176</fullName>
    </submittedName>
</protein>
<dbReference type="Proteomes" id="UP000694864">
    <property type="component" value="Chromosome 15"/>
</dbReference>
<keyword evidence="2" id="KW-1185">Reference proteome</keyword>
<reference evidence="2" key="1">
    <citation type="journal article" date="2014" name="Nat. Commun.">
        <title>The emerging biofuel crop Camelina sativa retains a highly undifferentiated hexaploid genome structure.</title>
        <authorList>
            <person name="Kagale S."/>
            <person name="Koh C."/>
            <person name="Nixon J."/>
            <person name="Bollina V."/>
            <person name="Clarke W.E."/>
            <person name="Tuteja R."/>
            <person name="Spillane C."/>
            <person name="Robinson S.J."/>
            <person name="Links M.G."/>
            <person name="Clarke C."/>
            <person name="Higgins E.E."/>
            <person name="Huebert T."/>
            <person name="Sharpe A.G."/>
            <person name="Parkin I.A."/>
        </authorList>
    </citation>
    <scope>NUCLEOTIDE SEQUENCE [LARGE SCALE GENOMIC DNA]</scope>
    <source>
        <strain evidence="2">cv. DH55</strain>
    </source>
</reference>
<gene>
    <name evidence="3" type="primary">LOC109129176</name>
</gene>
<proteinExistence type="predicted"/>